<gene>
    <name evidence="10" type="primary">LOC109125428</name>
</gene>
<comment type="subcellular location">
    <subcellularLocation>
        <location evidence="1">Membrane</location>
        <topology evidence="1">Multi-pass membrane protein</topology>
    </subcellularLocation>
</comment>
<feature type="transmembrane region" description="Helical" evidence="7">
    <location>
        <begin position="23"/>
        <end position="46"/>
    </location>
</feature>
<dbReference type="InterPro" id="IPR037185">
    <property type="entry name" value="EmrE-like"/>
</dbReference>
<sequence>MGLVAESDQELESLNITRWKHDFFTFLLKAYGIYFFLLVVALAHTIGHVPATMSMSKVAMSFTHIIKSSEPAFSVLVSSLFLGEAFPLPVYLSILPIIGGCALAVVTELNFNMIGSGFGTGGY</sequence>
<reference evidence="10" key="2">
    <citation type="submission" date="2025-08" db="UniProtKB">
        <authorList>
            <consortium name="RefSeq"/>
        </authorList>
    </citation>
    <scope>IDENTIFICATION</scope>
    <source>
        <tissue evidence="10">Leaf</tissue>
    </source>
</reference>
<evidence type="ECO:0000256" key="1">
    <source>
        <dbReference type="ARBA" id="ARBA00004141"/>
    </source>
</evidence>
<keyword evidence="2" id="KW-0813">Transport</keyword>
<keyword evidence="5 7" id="KW-1133">Transmembrane helix</keyword>
<evidence type="ECO:0000313" key="10">
    <source>
        <dbReference type="RefSeq" id="XP_019082592.1"/>
    </source>
</evidence>
<dbReference type="GeneID" id="109125428"/>
<keyword evidence="3" id="KW-0762">Sugar transport</keyword>
<accession>A0ABM1Q754</accession>
<organism evidence="9 10">
    <name type="scientific">Camelina sativa</name>
    <name type="common">False flax</name>
    <name type="synonym">Myagrum sativum</name>
    <dbReference type="NCBI Taxonomy" id="90675"/>
    <lineage>
        <taxon>Eukaryota</taxon>
        <taxon>Viridiplantae</taxon>
        <taxon>Streptophyta</taxon>
        <taxon>Embryophyta</taxon>
        <taxon>Tracheophyta</taxon>
        <taxon>Spermatophyta</taxon>
        <taxon>Magnoliopsida</taxon>
        <taxon>eudicotyledons</taxon>
        <taxon>Gunneridae</taxon>
        <taxon>Pentapetalae</taxon>
        <taxon>rosids</taxon>
        <taxon>malvids</taxon>
        <taxon>Brassicales</taxon>
        <taxon>Brassicaceae</taxon>
        <taxon>Camelineae</taxon>
        <taxon>Camelina</taxon>
    </lineage>
</organism>
<keyword evidence="6 7" id="KW-0472">Membrane</keyword>
<dbReference type="Pfam" id="PF03151">
    <property type="entry name" value="TPT"/>
    <property type="match status" value="1"/>
</dbReference>
<protein>
    <submittedName>
        <fullName evidence="10">Glucose-6-phosphate/phosphate translocator 2, chloroplastic-like</fullName>
    </submittedName>
</protein>
<dbReference type="Proteomes" id="UP000694864">
    <property type="component" value="Chromosome 7"/>
</dbReference>
<evidence type="ECO:0000256" key="5">
    <source>
        <dbReference type="ARBA" id="ARBA00022989"/>
    </source>
</evidence>
<feature type="transmembrane region" description="Helical" evidence="7">
    <location>
        <begin position="88"/>
        <end position="106"/>
    </location>
</feature>
<keyword evidence="9" id="KW-1185">Reference proteome</keyword>
<evidence type="ECO:0000256" key="6">
    <source>
        <dbReference type="ARBA" id="ARBA00023136"/>
    </source>
</evidence>
<dbReference type="InterPro" id="IPR004853">
    <property type="entry name" value="Sugar_P_trans_dom"/>
</dbReference>
<evidence type="ECO:0000256" key="2">
    <source>
        <dbReference type="ARBA" id="ARBA00022448"/>
    </source>
</evidence>
<evidence type="ECO:0000259" key="8">
    <source>
        <dbReference type="Pfam" id="PF03151"/>
    </source>
</evidence>
<dbReference type="SUPFAM" id="SSF103481">
    <property type="entry name" value="Multidrug resistance efflux transporter EmrE"/>
    <property type="match status" value="1"/>
</dbReference>
<proteinExistence type="predicted"/>
<keyword evidence="4 7" id="KW-0812">Transmembrane</keyword>
<feature type="domain" description="Sugar phosphate transporter" evidence="8">
    <location>
        <begin position="34"/>
        <end position="115"/>
    </location>
</feature>
<reference evidence="9" key="1">
    <citation type="journal article" date="2014" name="Nat. Commun.">
        <title>The emerging biofuel crop Camelina sativa retains a highly undifferentiated hexaploid genome structure.</title>
        <authorList>
            <person name="Kagale S."/>
            <person name="Koh C."/>
            <person name="Nixon J."/>
            <person name="Bollina V."/>
            <person name="Clarke W.E."/>
            <person name="Tuteja R."/>
            <person name="Spillane C."/>
            <person name="Robinson S.J."/>
            <person name="Links M.G."/>
            <person name="Clarke C."/>
            <person name="Higgins E.E."/>
            <person name="Huebert T."/>
            <person name="Sharpe A.G."/>
            <person name="Parkin I.A."/>
        </authorList>
    </citation>
    <scope>NUCLEOTIDE SEQUENCE [LARGE SCALE GENOMIC DNA]</scope>
    <source>
        <strain evidence="9">cv. DH55</strain>
    </source>
</reference>
<dbReference type="RefSeq" id="XP_019082592.1">
    <property type="nucleotide sequence ID" value="XM_019227047.1"/>
</dbReference>
<evidence type="ECO:0000256" key="4">
    <source>
        <dbReference type="ARBA" id="ARBA00022692"/>
    </source>
</evidence>
<evidence type="ECO:0000256" key="7">
    <source>
        <dbReference type="SAM" id="Phobius"/>
    </source>
</evidence>
<dbReference type="PANTHER" id="PTHR11132">
    <property type="entry name" value="SOLUTE CARRIER FAMILY 35"/>
    <property type="match status" value="1"/>
</dbReference>
<evidence type="ECO:0000256" key="3">
    <source>
        <dbReference type="ARBA" id="ARBA00022597"/>
    </source>
</evidence>
<evidence type="ECO:0000313" key="9">
    <source>
        <dbReference type="Proteomes" id="UP000694864"/>
    </source>
</evidence>
<dbReference type="InterPro" id="IPR050186">
    <property type="entry name" value="TPT_transporter"/>
</dbReference>
<name>A0ABM1Q754_CAMSA</name>